<organism evidence="1">
    <name type="scientific">Tetraselmis sp. GSL018</name>
    <dbReference type="NCBI Taxonomy" id="582737"/>
    <lineage>
        <taxon>Eukaryota</taxon>
        <taxon>Viridiplantae</taxon>
        <taxon>Chlorophyta</taxon>
        <taxon>core chlorophytes</taxon>
        <taxon>Chlorodendrophyceae</taxon>
        <taxon>Chlorodendrales</taxon>
        <taxon>Chlorodendraceae</taxon>
        <taxon>Tetraselmis</taxon>
    </lineage>
</organism>
<dbReference type="PANTHER" id="PTHR22538">
    <property type="entry name" value="CILIA- AND FLAGELLA-ASSOCIATED PROTEIN 74"/>
    <property type="match status" value="1"/>
</dbReference>
<feature type="non-terminal residue" evidence="1">
    <location>
        <position position="126"/>
    </location>
</feature>
<keyword evidence="1" id="KW-0969">Cilium</keyword>
<reference evidence="1" key="1">
    <citation type="submission" date="2014-05" db="EMBL/GenBank/DDBJ databases">
        <title>The transcriptome of the halophilic microalga Tetraselmis sp. GSL018 isolated from the Great Salt Lake, Utah.</title>
        <authorList>
            <person name="Jinkerson R.E."/>
            <person name="D'Adamo S."/>
            <person name="Posewitz M.C."/>
        </authorList>
    </citation>
    <scope>NUCLEOTIDE SEQUENCE</scope>
    <source>
        <strain evidence="1">GSL018</strain>
    </source>
</reference>
<evidence type="ECO:0000313" key="1">
    <source>
        <dbReference type="EMBL" id="JAC68073.1"/>
    </source>
</evidence>
<proteinExistence type="predicted"/>
<dbReference type="PANTHER" id="PTHR22538:SF0">
    <property type="entry name" value="CILIA- AND FLAGELLA-ASSOCIATED PROTEIN 74"/>
    <property type="match status" value="1"/>
</dbReference>
<sequence>MVRPQVVMGKEFQGDAFLPTPKVARFVDFEVGKQHRLKVTMTNVSYSKNTFKVLPLPDDIRDCFDIQYQFPGHISAGISCDLHITFEPKANQDIISSIPILAETGMIHVPLECLTKKVDISVPERL</sequence>
<name>A0A061R7Y0_9CHLO</name>
<gene>
    <name evidence="1" type="ORF">TSPGSL018_9589</name>
</gene>
<keyword evidence="1" id="KW-0966">Cell projection</keyword>
<dbReference type="EMBL" id="GBEZ01018355">
    <property type="protein sequence ID" value="JAC68073.1"/>
    <property type="molecule type" value="Transcribed_RNA"/>
</dbReference>
<dbReference type="Pfam" id="PF24771">
    <property type="entry name" value="Ig_CFAP74_1st"/>
    <property type="match status" value="1"/>
</dbReference>
<keyword evidence="1" id="KW-0282">Flagellum</keyword>
<protein>
    <submittedName>
        <fullName evidence="1">Flagellar associated protein</fullName>
    </submittedName>
</protein>
<dbReference type="AlphaFoldDB" id="A0A061R7Y0"/>
<dbReference type="Gene3D" id="2.60.40.10">
    <property type="entry name" value="Immunoglobulins"/>
    <property type="match status" value="1"/>
</dbReference>
<accession>A0A061R7Y0</accession>
<dbReference type="InterPro" id="IPR013783">
    <property type="entry name" value="Ig-like_fold"/>
</dbReference>